<dbReference type="Proteomes" id="UP000255014">
    <property type="component" value="Unassembled WGS sequence"/>
</dbReference>
<dbReference type="RefSeq" id="WP_019247680.1">
    <property type="nucleotide sequence ID" value="NZ_AP024746.1"/>
</dbReference>
<evidence type="ECO:0000313" key="1">
    <source>
        <dbReference type="EMBL" id="SUV66054.1"/>
    </source>
</evidence>
<dbReference type="InterPro" id="IPR027417">
    <property type="entry name" value="P-loop_NTPase"/>
</dbReference>
<reference evidence="1 2" key="1">
    <citation type="submission" date="2018-06" db="EMBL/GenBank/DDBJ databases">
        <authorList>
            <consortium name="Pathogen Informatics"/>
            <person name="Doyle S."/>
        </authorList>
    </citation>
    <scope>NUCLEOTIDE SEQUENCE [LARGE SCALE GENOMIC DNA]</scope>
    <source>
        <strain evidence="1 2">NCTC10911</strain>
    </source>
</reference>
<proteinExistence type="predicted"/>
<sequence length="75" mass="7732">MPIGLDEALARVEQRSGPGQASMVRTMHDAFRAAGSLAGHRVVTAGRPAAEIADEIAGRLQAGALALDLARWAPG</sequence>
<dbReference type="Gene3D" id="3.40.50.300">
    <property type="entry name" value="P-loop containing nucleotide triphosphate hydrolases"/>
    <property type="match status" value="1"/>
</dbReference>
<dbReference type="EMBL" id="UFTT01000002">
    <property type="protein sequence ID" value="SUV66054.1"/>
    <property type="molecule type" value="Genomic_DNA"/>
</dbReference>
<organism evidence="1 2">
    <name type="scientific">Bordetella pertussis</name>
    <dbReference type="NCBI Taxonomy" id="520"/>
    <lineage>
        <taxon>Bacteria</taxon>
        <taxon>Pseudomonadati</taxon>
        <taxon>Pseudomonadota</taxon>
        <taxon>Betaproteobacteria</taxon>
        <taxon>Burkholderiales</taxon>
        <taxon>Alcaligenaceae</taxon>
        <taxon>Bordetella</taxon>
    </lineage>
</organism>
<accession>A0A381A4Z5</accession>
<dbReference type="GeneID" id="69603828"/>
<protein>
    <submittedName>
        <fullName evidence="1">Uncharacterized protein</fullName>
    </submittedName>
</protein>
<gene>
    <name evidence="1" type="ORF">NCTC10911_03099</name>
</gene>
<evidence type="ECO:0000313" key="2">
    <source>
        <dbReference type="Proteomes" id="UP000255014"/>
    </source>
</evidence>
<name>A0A381A4Z5_BORPT</name>
<dbReference type="AlphaFoldDB" id="A0A381A4Z5"/>